<reference evidence="20" key="4">
    <citation type="submission" date="2025-08" db="UniProtKB">
        <authorList>
            <consortium name="Ensembl"/>
        </authorList>
    </citation>
    <scope>IDENTIFICATION</scope>
</reference>
<dbReference type="FunFam" id="2.40.70.10:FF:000002">
    <property type="entry name" value="Vacuolar aspartic proteinase"/>
    <property type="match status" value="1"/>
</dbReference>
<reference evidence="21" key="3">
    <citation type="journal article" date="2014" name="Nature">
        <title>Elephant shark genome provides unique insights into gnathostome evolution.</title>
        <authorList>
            <consortium name="International Elephant Shark Genome Sequencing Consortium"/>
            <person name="Venkatesh B."/>
            <person name="Lee A.P."/>
            <person name="Ravi V."/>
            <person name="Maurya A.K."/>
            <person name="Lian M.M."/>
            <person name="Swann J.B."/>
            <person name="Ohta Y."/>
            <person name="Flajnik M.F."/>
            <person name="Sutoh Y."/>
            <person name="Kasahara M."/>
            <person name="Hoon S."/>
            <person name="Gangu V."/>
            <person name="Roy S.W."/>
            <person name="Irimia M."/>
            <person name="Korzh V."/>
            <person name="Kondrychyn I."/>
            <person name="Lim Z.W."/>
            <person name="Tay B.H."/>
            <person name="Tohari S."/>
            <person name="Kong K.W."/>
            <person name="Ho S."/>
            <person name="Lorente-Galdos B."/>
            <person name="Quilez J."/>
            <person name="Marques-Bonet T."/>
            <person name="Raney B.J."/>
            <person name="Ingham P.W."/>
            <person name="Tay A."/>
            <person name="Hillier L.W."/>
            <person name="Minx P."/>
            <person name="Boehm T."/>
            <person name="Wilson R.K."/>
            <person name="Brenner S."/>
            <person name="Warren W.C."/>
        </authorList>
    </citation>
    <scope>NUCLEOTIDE SEQUENCE [LARGE SCALE GENOMIC DNA]</scope>
</reference>
<dbReference type="PANTHER" id="PTHR47966:SF24">
    <property type="entry name" value="RENIN"/>
    <property type="match status" value="1"/>
</dbReference>
<dbReference type="InParanoid" id="A0A4W3J6J2"/>
<dbReference type="InterPro" id="IPR021109">
    <property type="entry name" value="Peptidase_aspartic_dom_sf"/>
</dbReference>
<evidence type="ECO:0000313" key="21">
    <source>
        <dbReference type="Proteomes" id="UP000314986"/>
    </source>
</evidence>
<evidence type="ECO:0000256" key="3">
    <source>
        <dbReference type="ARBA" id="ARBA00007447"/>
    </source>
</evidence>
<evidence type="ECO:0000256" key="18">
    <source>
        <dbReference type="SAM" id="SignalP"/>
    </source>
</evidence>
<evidence type="ECO:0000256" key="13">
    <source>
        <dbReference type="ARBA" id="ARBA00023180"/>
    </source>
</evidence>
<evidence type="ECO:0000256" key="14">
    <source>
        <dbReference type="ARBA" id="ARBA00032220"/>
    </source>
</evidence>
<dbReference type="PANTHER" id="PTHR47966">
    <property type="entry name" value="BETA-SITE APP-CLEAVING ENZYME, ISOFORM A-RELATED"/>
    <property type="match status" value="1"/>
</dbReference>
<name>A0A4W3J6J2_CALMI</name>
<dbReference type="PRINTS" id="PR00792">
    <property type="entry name" value="PEPSIN"/>
</dbReference>
<dbReference type="GeneTree" id="ENSGT00940000157898"/>
<evidence type="ECO:0000256" key="10">
    <source>
        <dbReference type="ARBA" id="ARBA00022801"/>
    </source>
</evidence>
<dbReference type="STRING" id="7868.ENSCMIP00000037732"/>
<evidence type="ECO:0000256" key="9">
    <source>
        <dbReference type="ARBA" id="ARBA00022750"/>
    </source>
</evidence>
<evidence type="ECO:0000256" key="15">
    <source>
        <dbReference type="PIRSR" id="PIRSR601461-1"/>
    </source>
</evidence>
<feature type="disulfide bond" evidence="16">
    <location>
        <begin position="104"/>
        <end position="111"/>
    </location>
</feature>
<reference evidence="21" key="1">
    <citation type="journal article" date="2006" name="Science">
        <title>Ancient noncoding elements conserved in the human genome.</title>
        <authorList>
            <person name="Venkatesh B."/>
            <person name="Kirkness E.F."/>
            <person name="Loh Y.H."/>
            <person name="Halpern A.L."/>
            <person name="Lee A.P."/>
            <person name="Johnson J."/>
            <person name="Dandona N."/>
            <person name="Viswanathan L.D."/>
            <person name="Tay A."/>
            <person name="Venter J.C."/>
            <person name="Strausberg R.L."/>
            <person name="Brenner S."/>
        </authorList>
    </citation>
    <scope>NUCLEOTIDE SEQUENCE [LARGE SCALE GENOMIC DNA]</scope>
</reference>
<evidence type="ECO:0000256" key="11">
    <source>
        <dbReference type="ARBA" id="ARBA00023145"/>
    </source>
</evidence>
<evidence type="ECO:0000256" key="12">
    <source>
        <dbReference type="ARBA" id="ARBA00023157"/>
    </source>
</evidence>
<dbReference type="EC" id="3.4.23.15" evidence="4"/>
<dbReference type="SUPFAM" id="SSF50630">
    <property type="entry name" value="Acid proteases"/>
    <property type="match status" value="1"/>
</dbReference>
<dbReference type="GO" id="GO:0004190">
    <property type="term" value="F:aspartic-type endopeptidase activity"/>
    <property type="evidence" value="ECO:0007669"/>
    <property type="project" value="UniProtKB-KW"/>
</dbReference>
<keyword evidence="6" id="KW-0964">Secreted</keyword>
<dbReference type="GO" id="GO:0005615">
    <property type="term" value="C:extracellular space"/>
    <property type="evidence" value="ECO:0007669"/>
    <property type="project" value="TreeGrafter"/>
</dbReference>
<evidence type="ECO:0000256" key="17">
    <source>
        <dbReference type="RuleBase" id="RU000454"/>
    </source>
</evidence>
<feature type="active site" evidence="15">
    <location>
        <position position="91"/>
    </location>
</feature>
<keyword evidence="13" id="KW-0325">Glycoprotein</keyword>
<evidence type="ECO:0000256" key="7">
    <source>
        <dbReference type="ARBA" id="ARBA00022670"/>
    </source>
</evidence>
<comment type="catalytic activity">
    <reaction evidence="1">
        <text>Cleavage of Leu-|-Xaa bond in angiotensinogen to generate angiotensin I.</text>
        <dbReference type="EC" id="3.4.23.15"/>
    </reaction>
</comment>
<evidence type="ECO:0000256" key="8">
    <source>
        <dbReference type="ARBA" id="ARBA00022729"/>
    </source>
</evidence>
<feature type="chain" id="PRO_5021236719" description="Renin" evidence="18">
    <location>
        <begin position="17"/>
        <end position="394"/>
    </location>
</feature>
<feature type="disulfide bond" evidence="16">
    <location>
        <begin position="313"/>
        <end position="350"/>
    </location>
</feature>
<dbReference type="Pfam" id="PF00026">
    <property type="entry name" value="Asp"/>
    <property type="match status" value="1"/>
</dbReference>
<evidence type="ECO:0000256" key="1">
    <source>
        <dbReference type="ARBA" id="ARBA00000430"/>
    </source>
</evidence>
<comment type="similarity">
    <text evidence="3 17">Belongs to the peptidase A1 family.</text>
</comment>
<evidence type="ECO:0000313" key="20">
    <source>
        <dbReference type="Ensembl" id="ENSCMIP00000037732.1"/>
    </source>
</evidence>
<feature type="signal peptide" evidence="18">
    <location>
        <begin position="1"/>
        <end position="16"/>
    </location>
</feature>
<evidence type="ECO:0000256" key="2">
    <source>
        <dbReference type="ARBA" id="ARBA00004613"/>
    </source>
</evidence>
<dbReference type="InterPro" id="IPR033121">
    <property type="entry name" value="PEPTIDASE_A1"/>
</dbReference>
<sequence>MKRLLALCCLLASTFALQRVPIKRMPSIRQSLRQLGLRPTDLLRVDRNSKLSGKVPGNRTAPTVLTNYLDTQYYGEIGIGTPPQTFKVVFDTGSANLWIPSVRCSLLYSACSSHNRYDSSSSRSYEPNGAGFAIQYGSGNVRGFLSQDIVMVRMICCLSNSAQGLDRCVTVGVFAEAVALSTDPFIFAKFDGVLGMGFRTISIDGIPPVFDRILDQHVLKEEVFSVYYNRDSYGSPGGELILGGTDPSYYTGDFHYLQLSKKGFWQIEMRGQGCAAIVDTGSSYISGPAAEISSIVTSIGATSLAEGEYTVNCEHIHLLPHVSFNLGGREYVLKGEDYIMKESQFGEDVCVVAMSGMDIPPPQGPLWILGASFIGRYYTEFDHQRTRIGFATAV</sequence>
<evidence type="ECO:0000256" key="5">
    <source>
        <dbReference type="ARBA" id="ARBA00014776"/>
    </source>
</evidence>
<evidence type="ECO:0000256" key="6">
    <source>
        <dbReference type="ARBA" id="ARBA00022525"/>
    </source>
</evidence>
<feature type="domain" description="Peptidase A1" evidence="19">
    <location>
        <begin position="73"/>
        <end position="391"/>
    </location>
</feature>
<organism evidence="20 21">
    <name type="scientific">Callorhinchus milii</name>
    <name type="common">Ghost shark</name>
    <dbReference type="NCBI Taxonomy" id="7868"/>
    <lineage>
        <taxon>Eukaryota</taxon>
        <taxon>Metazoa</taxon>
        <taxon>Chordata</taxon>
        <taxon>Craniata</taxon>
        <taxon>Vertebrata</taxon>
        <taxon>Chondrichthyes</taxon>
        <taxon>Holocephali</taxon>
        <taxon>Chimaeriformes</taxon>
        <taxon>Callorhinchidae</taxon>
        <taxon>Callorhinchus</taxon>
    </lineage>
</organism>
<dbReference type="Proteomes" id="UP000314986">
    <property type="component" value="Unassembled WGS sequence"/>
</dbReference>
<dbReference type="OMA" id="DMQYYGE"/>
<dbReference type="InterPro" id="IPR001969">
    <property type="entry name" value="Aspartic_peptidase_AS"/>
</dbReference>
<evidence type="ECO:0000259" key="19">
    <source>
        <dbReference type="PROSITE" id="PS51767"/>
    </source>
</evidence>
<dbReference type="AlphaFoldDB" id="A0A4W3J6J2"/>
<reference evidence="20" key="5">
    <citation type="submission" date="2025-09" db="UniProtKB">
        <authorList>
            <consortium name="Ensembl"/>
        </authorList>
    </citation>
    <scope>IDENTIFICATION</scope>
</reference>
<reference evidence="21" key="2">
    <citation type="journal article" date="2007" name="PLoS Biol.">
        <title>Survey sequencing and comparative analysis of the elephant shark (Callorhinchus milii) genome.</title>
        <authorList>
            <person name="Venkatesh B."/>
            <person name="Kirkness E.F."/>
            <person name="Loh Y.H."/>
            <person name="Halpern A.L."/>
            <person name="Lee A.P."/>
            <person name="Johnson J."/>
            <person name="Dandona N."/>
            <person name="Viswanathan L.D."/>
            <person name="Tay A."/>
            <person name="Venter J.C."/>
            <person name="Strausberg R.L."/>
            <person name="Brenner S."/>
        </authorList>
    </citation>
    <scope>NUCLEOTIDE SEQUENCE [LARGE SCALE GENOMIC DNA]</scope>
</reference>
<protein>
    <recommendedName>
        <fullName evidence="5">Renin</fullName>
        <ecNumber evidence="4">3.4.23.15</ecNumber>
    </recommendedName>
    <alternativeName>
        <fullName evidence="14">Angiotensinogenase</fullName>
    </alternativeName>
</protein>
<dbReference type="PROSITE" id="PS00141">
    <property type="entry name" value="ASP_PROTEASE"/>
    <property type="match status" value="2"/>
</dbReference>
<keyword evidence="11" id="KW-0865">Zymogen</keyword>
<keyword evidence="10 17" id="KW-0378">Hydrolase</keyword>
<keyword evidence="8 18" id="KW-0732">Signal</keyword>
<dbReference type="Ensembl" id="ENSCMIT00000038277.1">
    <property type="protein sequence ID" value="ENSCMIP00000037732.1"/>
    <property type="gene ID" value="ENSCMIG00000015837.1"/>
</dbReference>
<feature type="active site" evidence="15">
    <location>
        <position position="279"/>
    </location>
</feature>
<dbReference type="PROSITE" id="PS51767">
    <property type="entry name" value="PEPTIDASE_A1"/>
    <property type="match status" value="1"/>
</dbReference>
<dbReference type="GO" id="GO:0002003">
    <property type="term" value="P:angiotensin maturation"/>
    <property type="evidence" value="ECO:0007669"/>
    <property type="project" value="TreeGrafter"/>
</dbReference>
<dbReference type="FunFam" id="2.40.70.10:FF:000008">
    <property type="entry name" value="Cathepsin D"/>
    <property type="match status" value="1"/>
</dbReference>
<dbReference type="InterPro" id="IPR001461">
    <property type="entry name" value="Aspartic_peptidase_A1"/>
</dbReference>
<dbReference type="Gene3D" id="2.40.70.10">
    <property type="entry name" value="Acid Proteases"/>
    <property type="match status" value="2"/>
</dbReference>
<keyword evidence="12 16" id="KW-1015">Disulfide bond</keyword>
<keyword evidence="9 17" id="KW-0064">Aspartyl protease</keyword>
<keyword evidence="21" id="KW-1185">Reference proteome</keyword>
<evidence type="ECO:0000256" key="4">
    <source>
        <dbReference type="ARBA" id="ARBA00013216"/>
    </source>
</evidence>
<comment type="subcellular location">
    <subcellularLocation>
        <location evidence="2">Secreted</location>
    </subcellularLocation>
</comment>
<evidence type="ECO:0000256" key="16">
    <source>
        <dbReference type="PIRSR" id="PIRSR601461-2"/>
    </source>
</evidence>
<keyword evidence="7 17" id="KW-0645">Protease</keyword>
<accession>A0A4W3J6J2</accession>
<proteinExistence type="inferred from homology"/>